<keyword evidence="1" id="KW-0479">Metal-binding</keyword>
<dbReference type="AlphaFoldDB" id="A0A6L5Z426"/>
<dbReference type="PANTHER" id="PTHR45953">
    <property type="entry name" value="IDURONATE 2-SULFATASE"/>
    <property type="match status" value="1"/>
</dbReference>
<dbReference type="GO" id="GO:0008484">
    <property type="term" value="F:sulfuric ester hydrolase activity"/>
    <property type="evidence" value="ECO:0007669"/>
    <property type="project" value="TreeGrafter"/>
</dbReference>
<sequence length="498" mass="53845">MSARPNILYIMSDQHARGVAGCYGDAVVRTPALDRLAAGGVSFDAAYCPSPICVPSRMSAFTGQWPSEQQCWTLQDHLASDRPTWMHALGAAGYRPVLVGRMHAVGPDQMHGFAERIGGDAGPHWPGVPRQDLGPLAGAQGPCAASLRLSGRGNSAYQTVDEETAAQASDWLARRGRSGAGGAPFCLMVGFLLPHCPFVANAPDFDSYRGRIGPPRLPRPAPEHAWLAQWRRDCGIENPPAADAIRARTAYYGLVTRLDRLVGDVLDALDRTGLRESTLVVYCSDHGEQIGERGHWWKNTFYEQSVGVPLILSWPGRLPQGARRPQVVNLTDVAATLIDAAAAPELPAAHGRSLLPVARDPGAAWRNRTFSEYVTDGTGGWTGPAPTCQRMVRDGDFKLVYIDGHDPMLFDLSADPDEMTDLAGNPRHAKTRARLEALVLDGWDPAAIRAAVARRADGRRILHAWAGATRPPLSHVRPLDPAESWVETPPAPQEGLLP</sequence>
<accession>A0A6L5Z426</accession>
<dbReference type="InterPro" id="IPR017850">
    <property type="entry name" value="Alkaline_phosphatase_core_sf"/>
</dbReference>
<comment type="caution">
    <text evidence="5">The sequence shown here is derived from an EMBL/GenBank/DDBJ whole genome shotgun (WGS) entry which is preliminary data.</text>
</comment>
<evidence type="ECO:0000313" key="6">
    <source>
        <dbReference type="Proteomes" id="UP000474957"/>
    </source>
</evidence>
<dbReference type="InterPro" id="IPR000917">
    <property type="entry name" value="Sulfatase_N"/>
</dbReference>
<feature type="domain" description="Sulfatase N-terminal" evidence="4">
    <location>
        <begin position="5"/>
        <end position="341"/>
    </location>
</feature>
<dbReference type="GO" id="GO:0016740">
    <property type="term" value="F:transferase activity"/>
    <property type="evidence" value="ECO:0007669"/>
    <property type="project" value="UniProtKB-KW"/>
</dbReference>
<dbReference type="GO" id="GO:0046872">
    <property type="term" value="F:metal ion binding"/>
    <property type="evidence" value="ECO:0007669"/>
    <property type="project" value="UniProtKB-KW"/>
</dbReference>
<dbReference type="Proteomes" id="UP000474957">
    <property type="component" value="Unassembled WGS sequence"/>
</dbReference>
<dbReference type="EMBL" id="WIND01000012">
    <property type="protein sequence ID" value="MSU90772.1"/>
    <property type="molecule type" value="Genomic_DNA"/>
</dbReference>
<dbReference type="RefSeq" id="WP_154447257.1">
    <property type="nucleotide sequence ID" value="NZ_WIND01000012.1"/>
</dbReference>
<proteinExistence type="predicted"/>
<organism evidence="5 6">
    <name type="scientific">Halovulum marinum</name>
    <dbReference type="NCBI Taxonomy" id="2662447"/>
    <lineage>
        <taxon>Bacteria</taxon>
        <taxon>Pseudomonadati</taxon>
        <taxon>Pseudomonadota</taxon>
        <taxon>Alphaproteobacteria</taxon>
        <taxon>Rhodobacterales</taxon>
        <taxon>Paracoccaceae</taxon>
        <taxon>Halovulum</taxon>
    </lineage>
</organism>
<dbReference type="CDD" id="cd16037">
    <property type="entry name" value="sulfatase_like"/>
    <property type="match status" value="1"/>
</dbReference>
<reference evidence="5 6" key="1">
    <citation type="submission" date="2019-10" db="EMBL/GenBank/DDBJ databases">
        <title>Cognatihalovulum marinum gen. nov. sp. nov., a new member of the family Rhodobacteraceae isolated from deep seawater of the Northwest Indian Ocean.</title>
        <authorList>
            <person name="Ruan C."/>
            <person name="Wang J."/>
            <person name="Zheng X."/>
            <person name="Song L."/>
            <person name="Zhu Y."/>
            <person name="Huang Y."/>
            <person name="Lu Z."/>
            <person name="Du W."/>
            <person name="Huang L."/>
            <person name="Dai X."/>
        </authorList>
    </citation>
    <scope>NUCLEOTIDE SEQUENCE [LARGE SCALE GENOMIC DNA]</scope>
    <source>
        <strain evidence="5 6">2CG4</strain>
    </source>
</reference>
<evidence type="ECO:0000259" key="4">
    <source>
        <dbReference type="Pfam" id="PF00884"/>
    </source>
</evidence>
<dbReference type="Pfam" id="PF00884">
    <property type="entry name" value="Sulfatase"/>
    <property type="match status" value="1"/>
</dbReference>
<evidence type="ECO:0000256" key="1">
    <source>
        <dbReference type="ARBA" id="ARBA00022723"/>
    </source>
</evidence>
<evidence type="ECO:0000256" key="3">
    <source>
        <dbReference type="SAM" id="MobiDB-lite"/>
    </source>
</evidence>
<evidence type="ECO:0000313" key="5">
    <source>
        <dbReference type="EMBL" id="MSU90772.1"/>
    </source>
</evidence>
<dbReference type="Gene3D" id="3.40.720.10">
    <property type="entry name" value="Alkaline Phosphatase, subunit A"/>
    <property type="match status" value="1"/>
</dbReference>
<feature type="region of interest" description="Disordered" evidence="3">
    <location>
        <begin position="472"/>
        <end position="498"/>
    </location>
</feature>
<evidence type="ECO:0000256" key="2">
    <source>
        <dbReference type="ARBA" id="ARBA00022801"/>
    </source>
</evidence>
<keyword evidence="2 5" id="KW-0378">Hydrolase</keyword>
<keyword evidence="5" id="KW-0808">Transferase</keyword>
<keyword evidence="6" id="KW-1185">Reference proteome</keyword>
<dbReference type="GO" id="GO:0005737">
    <property type="term" value="C:cytoplasm"/>
    <property type="evidence" value="ECO:0007669"/>
    <property type="project" value="TreeGrafter"/>
</dbReference>
<protein>
    <submittedName>
        <fullName evidence="5">Sulfatase-like hydrolase/transferase</fullName>
    </submittedName>
</protein>
<dbReference type="PANTHER" id="PTHR45953:SF1">
    <property type="entry name" value="IDURONATE 2-SULFATASE"/>
    <property type="match status" value="1"/>
</dbReference>
<gene>
    <name evidence="5" type="ORF">GE300_14305</name>
</gene>
<name>A0A6L5Z426_9RHOB</name>
<dbReference type="SUPFAM" id="SSF53649">
    <property type="entry name" value="Alkaline phosphatase-like"/>
    <property type="match status" value="1"/>
</dbReference>